<organism evidence="2 3">
    <name type="scientific">Oncorhynchus mykiss</name>
    <name type="common">Rainbow trout</name>
    <name type="synonym">Salmo gairdneri</name>
    <dbReference type="NCBI Taxonomy" id="8022"/>
    <lineage>
        <taxon>Eukaryota</taxon>
        <taxon>Metazoa</taxon>
        <taxon>Chordata</taxon>
        <taxon>Craniata</taxon>
        <taxon>Vertebrata</taxon>
        <taxon>Euteleostomi</taxon>
        <taxon>Actinopterygii</taxon>
        <taxon>Neopterygii</taxon>
        <taxon>Teleostei</taxon>
        <taxon>Protacanthopterygii</taxon>
        <taxon>Salmoniformes</taxon>
        <taxon>Salmonidae</taxon>
        <taxon>Salmoninae</taxon>
        <taxon>Oncorhynchus</taxon>
    </lineage>
</organism>
<evidence type="ECO:0000259" key="1">
    <source>
        <dbReference type="PROSITE" id="PS50878"/>
    </source>
</evidence>
<reference evidence="2" key="1">
    <citation type="submission" date="2020-07" db="EMBL/GenBank/DDBJ databases">
        <title>A long reads based de novo assembly of the rainbow trout Arlee double haploid line genome.</title>
        <authorList>
            <person name="Gao G."/>
            <person name="Palti Y."/>
        </authorList>
    </citation>
    <scope>NUCLEOTIDE SEQUENCE [LARGE SCALE GENOMIC DNA]</scope>
</reference>
<dbReference type="Proteomes" id="UP000694395">
    <property type="component" value="Chromosome 1"/>
</dbReference>
<dbReference type="PROSITE" id="PS50878">
    <property type="entry name" value="RT_POL"/>
    <property type="match status" value="1"/>
</dbReference>
<proteinExistence type="predicted"/>
<keyword evidence="3" id="KW-1185">Reference proteome</keyword>
<protein>
    <recommendedName>
        <fullName evidence="1">Reverse transcriptase domain-containing protein</fullName>
    </recommendedName>
</protein>
<dbReference type="PANTHER" id="PTHR33332">
    <property type="entry name" value="REVERSE TRANSCRIPTASE DOMAIN-CONTAINING PROTEIN"/>
    <property type="match status" value="1"/>
</dbReference>
<evidence type="ECO:0000313" key="2">
    <source>
        <dbReference type="Ensembl" id="ENSOMYP00000036230.2"/>
    </source>
</evidence>
<sequence>MLNTPAILQSKLDALNLTQIINEPTRYLPKALNMGTLIDIILTNFPSKYTSAVFNQDLSDHCLIACIRNGSAVKQPPLITVKRSLKHFSEQAFLIDLAGVSWKDIDLIPSVEDAWIFFLNAFLTILNKHAPFKKFSTRNRYSPWFSPDLTALNQHKNILWRSALASNSPRDMQLFREARNHYTQAVRKAKASFFKQKFASCNTNSKKFWDTVKSMENKNTSSQLPTALKIGNTVTTDKSTIIENFNKHFSTAGHAFHLATPTPVNSTAPPTATRPSLPHFSFSQIHSADVLKELQNLDPYKSAGLDNLDPFFLKLSAEIVATPITSLFNLSFVSSEIPKDWKAAAVIPLFKGGDTLDPNCYRPISILPCLSKVFESQVNKQITDHFESHHTFSAMQSGFRAGHGCTSATLKVLNDILTAIDKKHYCAAVFIDLAKAFDSVNHHILIGRLNSLGFSNDCLAWFTNYFSDRVQCVKSEGLLSGPLAVSMGVPQGSILGPTLFSVYINEVALAAGESLIHLYADDTILYTSGPSLDTVLTTLQASFNAIQLSFRGLQLLLKTSKTKCMLFNRSLPAPTRLSNITTLDGSDLREYVDNYKYLGVWLDCKLSFQTHIKHLQSKVKSRIGFLFRNKASFTHAAKHTLVKLTILPILDFGDVIYKIASNTLLNKLDAVYHSAIRFVTKAPYTTHHCDLYALVGWPSLHTRRQTHWLHVIYKTLLGKVPPYLSSLVTIASPTCSTRSSRYISLVTPKTNSFFGRLSFQFSAANDWNELQKSLKLETLISLTSFKHQLSEQLTDYCTCT</sequence>
<dbReference type="GeneTree" id="ENSGT01030000234565"/>
<dbReference type="SUPFAM" id="SSF56672">
    <property type="entry name" value="DNA/RNA polymerases"/>
    <property type="match status" value="1"/>
</dbReference>
<dbReference type="Pfam" id="PF00078">
    <property type="entry name" value="RVT_1"/>
    <property type="match status" value="1"/>
</dbReference>
<evidence type="ECO:0000313" key="3">
    <source>
        <dbReference type="Proteomes" id="UP000694395"/>
    </source>
</evidence>
<accession>A0A8C7QBV4</accession>
<reference evidence="2" key="2">
    <citation type="submission" date="2025-08" db="UniProtKB">
        <authorList>
            <consortium name="Ensembl"/>
        </authorList>
    </citation>
    <scope>IDENTIFICATION</scope>
</reference>
<feature type="domain" description="Reverse transcriptase" evidence="1">
    <location>
        <begin position="330"/>
        <end position="602"/>
    </location>
</feature>
<dbReference type="InterPro" id="IPR043502">
    <property type="entry name" value="DNA/RNA_pol_sf"/>
</dbReference>
<reference evidence="2" key="3">
    <citation type="submission" date="2025-09" db="UniProtKB">
        <authorList>
            <consortium name="Ensembl"/>
        </authorList>
    </citation>
    <scope>IDENTIFICATION</scope>
</reference>
<dbReference type="CDD" id="cd01650">
    <property type="entry name" value="RT_nLTR_like"/>
    <property type="match status" value="1"/>
</dbReference>
<dbReference type="AlphaFoldDB" id="A0A8C7QBV4"/>
<dbReference type="InterPro" id="IPR000477">
    <property type="entry name" value="RT_dom"/>
</dbReference>
<dbReference type="Ensembl" id="ENSOMYT00000039513.2">
    <property type="protein sequence ID" value="ENSOMYP00000036230.2"/>
    <property type="gene ID" value="ENSOMYG00000016845.2"/>
</dbReference>
<name>A0A8C7QBV4_ONCMY</name>